<evidence type="ECO:0008006" key="4">
    <source>
        <dbReference type="Google" id="ProtNLM"/>
    </source>
</evidence>
<dbReference type="RefSeq" id="WP_146503188.1">
    <property type="nucleotide sequence ID" value="NZ_SJPG01000001.1"/>
</dbReference>
<accession>A0A5C5XH15</accession>
<gene>
    <name evidence="2" type="ORF">Pan54_18970</name>
</gene>
<dbReference type="InterPro" id="IPR010718">
    <property type="entry name" value="DUF1294"/>
</dbReference>
<organism evidence="2 3">
    <name type="scientific">Rubinisphaera italica</name>
    <dbReference type="NCBI Taxonomy" id="2527969"/>
    <lineage>
        <taxon>Bacteria</taxon>
        <taxon>Pseudomonadati</taxon>
        <taxon>Planctomycetota</taxon>
        <taxon>Planctomycetia</taxon>
        <taxon>Planctomycetales</taxon>
        <taxon>Planctomycetaceae</taxon>
        <taxon>Rubinisphaera</taxon>
    </lineage>
</organism>
<dbReference type="OrthoDB" id="1698854at2"/>
<comment type="caution">
    <text evidence="2">The sequence shown here is derived from an EMBL/GenBank/DDBJ whole genome shotgun (WGS) entry which is preliminary data.</text>
</comment>
<protein>
    <recommendedName>
        <fullName evidence="4">DUF1294 domain-containing protein</fullName>
    </recommendedName>
</protein>
<keyword evidence="1" id="KW-0472">Membrane</keyword>
<keyword evidence="1" id="KW-0812">Transmembrane</keyword>
<feature type="transmembrane region" description="Helical" evidence="1">
    <location>
        <begin position="9"/>
        <end position="27"/>
    </location>
</feature>
<dbReference type="EMBL" id="SJPG01000001">
    <property type="protein sequence ID" value="TWT61162.1"/>
    <property type="molecule type" value="Genomic_DNA"/>
</dbReference>
<reference evidence="2 3" key="1">
    <citation type="submission" date="2019-02" db="EMBL/GenBank/DDBJ databases">
        <title>Deep-cultivation of Planctomycetes and their phenomic and genomic characterization uncovers novel biology.</title>
        <authorList>
            <person name="Wiegand S."/>
            <person name="Jogler M."/>
            <person name="Boedeker C."/>
            <person name="Pinto D."/>
            <person name="Vollmers J."/>
            <person name="Rivas-Marin E."/>
            <person name="Kohn T."/>
            <person name="Peeters S.H."/>
            <person name="Heuer A."/>
            <person name="Rast P."/>
            <person name="Oberbeckmann S."/>
            <person name="Bunk B."/>
            <person name="Jeske O."/>
            <person name="Meyerdierks A."/>
            <person name="Storesund J.E."/>
            <person name="Kallscheuer N."/>
            <person name="Luecker S."/>
            <person name="Lage O.M."/>
            <person name="Pohl T."/>
            <person name="Merkel B.J."/>
            <person name="Hornburger P."/>
            <person name="Mueller R.-W."/>
            <person name="Bruemmer F."/>
            <person name="Labrenz M."/>
            <person name="Spormann A.M."/>
            <person name="Op Den Camp H."/>
            <person name="Overmann J."/>
            <person name="Amann R."/>
            <person name="Jetten M.S.M."/>
            <person name="Mascher T."/>
            <person name="Medema M.H."/>
            <person name="Devos D.P."/>
            <person name="Kaster A.-K."/>
            <person name="Ovreas L."/>
            <person name="Rohde M."/>
            <person name="Galperin M.Y."/>
            <person name="Jogler C."/>
        </authorList>
    </citation>
    <scope>NUCLEOTIDE SEQUENCE [LARGE SCALE GENOMIC DNA]</scope>
    <source>
        <strain evidence="2 3">Pan54</strain>
    </source>
</reference>
<feature type="transmembrane region" description="Helical" evidence="1">
    <location>
        <begin position="33"/>
        <end position="53"/>
    </location>
</feature>
<keyword evidence="3" id="KW-1185">Reference proteome</keyword>
<evidence type="ECO:0000313" key="2">
    <source>
        <dbReference type="EMBL" id="TWT61162.1"/>
    </source>
</evidence>
<feature type="transmembrane region" description="Helical" evidence="1">
    <location>
        <begin position="100"/>
        <end position="120"/>
    </location>
</feature>
<evidence type="ECO:0000256" key="1">
    <source>
        <dbReference type="SAM" id="Phobius"/>
    </source>
</evidence>
<dbReference type="Proteomes" id="UP000316095">
    <property type="component" value="Unassembled WGS sequence"/>
</dbReference>
<dbReference type="AlphaFoldDB" id="A0A5C5XH15"/>
<sequence length="127" mass="14885">MIVWMNRLCSFWLISAIAVLLAYWTNWIEHWEAGAYSGLVLISSLIAFAAQGLDKWRARSDRWRMSEKWLHFFELIGGWPGAHFGQQFFRHKTAKASYRNLFYTLVFIHIAIVVTCLIYFSTNTTTT</sequence>
<proteinExistence type="predicted"/>
<evidence type="ECO:0000313" key="3">
    <source>
        <dbReference type="Proteomes" id="UP000316095"/>
    </source>
</evidence>
<keyword evidence="1" id="KW-1133">Transmembrane helix</keyword>
<name>A0A5C5XH15_9PLAN</name>
<dbReference type="Pfam" id="PF06961">
    <property type="entry name" value="DUF1294"/>
    <property type="match status" value="1"/>
</dbReference>